<name>A0A5N7CHC1_PETAA</name>
<evidence type="ECO:0000313" key="3">
    <source>
        <dbReference type="EMBL" id="KAE8393580.1"/>
    </source>
</evidence>
<feature type="transmembrane region" description="Helical" evidence="1">
    <location>
        <begin position="434"/>
        <end position="458"/>
    </location>
</feature>
<dbReference type="InterPro" id="IPR046623">
    <property type="entry name" value="DUF6536"/>
</dbReference>
<evidence type="ECO:0000256" key="1">
    <source>
        <dbReference type="SAM" id="Phobius"/>
    </source>
</evidence>
<feature type="domain" description="DUF6536" evidence="2">
    <location>
        <begin position="50"/>
        <end position="202"/>
    </location>
</feature>
<feature type="transmembrane region" description="Helical" evidence="1">
    <location>
        <begin position="164"/>
        <end position="181"/>
    </location>
</feature>
<dbReference type="PANTHER" id="PTHR35395">
    <property type="entry name" value="DUF6536 DOMAIN-CONTAINING PROTEIN"/>
    <property type="match status" value="1"/>
</dbReference>
<proteinExistence type="predicted"/>
<keyword evidence="1" id="KW-0812">Transmembrane</keyword>
<dbReference type="OrthoDB" id="5429634at2759"/>
<keyword evidence="1" id="KW-0472">Membrane</keyword>
<dbReference type="Proteomes" id="UP000326877">
    <property type="component" value="Unassembled WGS sequence"/>
</dbReference>
<dbReference type="EMBL" id="ML735228">
    <property type="protein sequence ID" value="KAE8393580.1"/>
    <property type="molecule type" value="Genomic_DNA"/>
</dbReference>
<keyword evidence="1" id="KW-1133">Transmembrane helix</keyword>
<feature type="transmembrane region" description="Helical" evidence="1">
    <location>
        <begin position="53"/>
        <end position="76"/>
    </location>
</feature>
<evidence type="ECO:0000259" key="2">
    <source>
        <dbReference type="Pfam" id="PF20163"/>
    </source>
</evidence>
<dbReference type="PANTHER" id="PTHR35395:SF1">
    <property type="entry name" value="DUF6536 DOMAIN-CONTAINING PROTEIN"/>
    <property type="match status" value="1"/>
</dbReference>
<protein>
    <recommendedName>
        <fullName evidence="2">DUF6536 domain-containing protein</fullName>
    </recommendedName>
</protein>
<dbReference type="Pfam" id="PF20163">
    <property type="entry name" value="DUF6536"/>
    <property type="match status" value="1"/>
</dbReference>
<feature type="transmembrane region" description="Helical" evidence="1">
    <location>
        <begin position="649"/>
        <end position="673"/>
    </location>
</feature>
<organism evidence="3">
    <name type="scientific">Petromyces alliaceus</name>
    <name type="common">Aspergillus alliaceus</name>
    <dbReference type="NCBI Taxonomy" id="209559"/>
    <lineage>
        <taxon>Eukaryota</taxon>
        <taxon>Fungi</taxon>
        <taxon>Dikarya</taxon>
        <taxon>Ascomycota</taxon>
        <taxon>Pezizomycotina</taxon>
        <taxon>Eurotiomycetes</taxon>
        <taxon>Eurotiomycetidae</taxon>
        <taxon>Eurotiales</taxon>
        <taxon>Aspergillaceae</taxon>
        <taxon>Aspergillus</taxon>
        <taxon>Aspergillus subgen. Circumdati</taxon>
    </lineage>
</organism>
<reference evidence="3" key="1">
    <citation type="submission" date="2019-04" db="EMBL/GenBank/DDBJ databases">
        <title>Friends and foes A comparative genomics studyof 23 Aspergillus species from section Flavi.</title>
        <authorList>
            <consortium name="DOE Joint Genome Institute"/>
            <person name="Kjaerbolling I."/>
            <person name="Vesth T."/>
            <person name="Frisvad J.C."/>
            <person name="Nybo J.L."/>
            <person name="Theobald S."/>
            <person name="Kildgaard S."/>
            <person name="Isbrandt T."/>
            <person name="Kuo A."/>
            <person name="Sato A."/>
            <person name="Lyhne E.K."/>
            <person name="Kogle M.E."/>
            <person name="Wiebenga A."/>
            <person name="Kun R.S."/>
            <person name="Lubbers R.J."/>
            <person name="Makela M.R."/>
            <person name="Barry K."/>
            <person name="Chovatia M."/>
            <person name="Clum A."/>
            <person name="Daum C."/>
            <person name="Haridas S."/>
            <person name="He G."/>
            <person name="LaButti K."/>
            <person name="Lipzen A."/>
            <person name="Mondo S."/>
            <person name="Riley R."/>
            <person name="Salamov A."/>
            <person name="Simmons B.A."/>
            <person name="Magnuson J.K."/>
            <person name="Henrissat B."/>
            <person name="Mortensen U.H."/>
            <person name="Larsen T.O."/>
            <person name="Devries R.P."/>
            <person name="Grigoriev I.V."/>
            <person name="Machida M."/>
            <person name="Baker S.E."/>
            <person name="Andersen M.R."/>
        </authorList>
    </citation>
    <scope>NUCLEOTIDE SEQUENCE [LARGE SCALE GENOMIC DNA]</scope>
    <source>
        <strain evidence="3">IBT 14317</strain>
    </source>
</reference>
<gene>
    <name evidence="3" type="ORF">BDV23DRAFT_170029</name>
</gene>
<dbReference type="AlphaFoldDB" id="A0A5N7CHC1"/>
<sequence>MCLEPFMLYLFLHKAEMMGLLRYSARADSDDDAASPSKEEKNTPRTGYEWRHGAFICFAVTIAILLLNLVLTVIAASRARGPSHSFLGESIFEGDCAKVKHWSTGFHLLINVLGTILLGASSYCMQCLSAPSRDDVNQLHARGKWVDIGTPSVTNLRFMRSAQIVWWCLLLLSSVPFHVFYNSAIFSALSSNSYGVAVVSSNVSIEPTSAAAAYCYDGLMGTDVAQVQAMYEGNKLEVLDKEDCVKAYAVPFLSNRRTVLLVTNNGTIRSPGMWAGAGNAPASLEENQSRFNWMCNGPNAQLFGDVGSGQCFRPALLEHVDIWAVYAQPFVGDDIVVMALDGSFAFTRQNYSSLAYSPLPPSLHSDIDILGVTVDLTWDLLRNGKWETPSLASMVTVYESNSTCPGDAGMLLSQQYYSIDYCLSEKVEEHCRLMYSPLICVIIIACNATKAVCMLFTLRLRREDLLFTIGDAIASFLKHPDTTTLGRYTVSLFAAAEITYVSYQGVTDYLPDSKISTMWSLGFNTVRPEAMLRYLNTYNTLAMVLLANTPQIVLSTLYYLTNSLLTSMVMAAEYNSYSVRRKHLRVTWPEGDQRSTYFLSLPYSFSIPTIVVSAVLHWLLSMSVSYVAIYQYDMRGAVDESKTISTCVLSPIAMIFTLSLAGLVLVTLMGLAFRRFPTNMPVAGSCSLAISAACHPPLDDEDAGLKPVMWGETVISRTPDDGQGARITGEHFMAGEVEEPHPSRLYA</sequence>
<feature type="transmembrane region" description="Helical" evidence="1">
    <location>
        <begin position="605"/>
        <end position="629"/>
    </location>
</feature>
<feature type="transmembrane region" description="Helical" evidence="1">
    <location>
        <begin position="541"/>
        <end position="560"/>
    </location>
</feature>
<accession>A0A5N7CHC1</accession>